<evidence type="ECO:0000256" key="1">
    <source>
        <dbReference type="ARBA" id="ARBA00002494"/>
    </source>
</evidence>
<dbReference type="InterPro" id="IPR036922">
    <property type="entry name" value="Rieske_2Fe-2S_sf"/>
</dbReference>
<evidence type="ECO:0000313" key="13">
    <source>
        <dbReference type="Proteomes" id="UP001500575"/>
    </source>
</evidence>
<dbReference type="PANTHER" id="PTHR10134">
    <property type="entry name" value="CYTOCHROME B-C1 COMPLEX SUBUNIT RIESKE, MITOCHONDRIAL"/>
    <property type="match status" value="1"/>
</dbReference>
<dbReference type="RefSeq" id="WP_344302581.1">
    <property type="nucleotide sequence ID" value="NZ_BAAAQQ010000002.1"/>
</dbReference>
<name>A0ABN2XVR4_9ACTN</name>
<gene>
    <name evidence="12" type="ORF">GCM10009843_10440</name>
</gene>
<comment type="caution">
    <text evidence="12">The sequence shown here is derived from an EMBL/GenBank/DDBJ whole genome shotgun (WGS) entry which is preliminary data.</text>
</comment>
<keyword evidence="3" id="KW-0001">2Fe-2S</keyword>
<dbReference type="SUPFAM" id="SSF50022">
    <property type="entry name" value="ISP domain"/>
    <property type="match status" value="1"/>
</dbReference>
<evidence type="ECO:0000313" key="12">
    <source>
        <dbReference type="EMBL" id="GAA2118490.1"/>
    </source>
</evidence>
<dbReference type="PRINTS" id="PR00162">
    <property type="entry name" value="RIESKE"/>
</dbReference>
<evidence type="ECO:0000256" key="3">
    <source>
        <dbReference type="ARBA" id="ARBA00022714"/>
    </source>
</evidence>
<dbReference type="EMBL" id="BAAAQQ010000002">
    <property type="protein sequence ID" value="GAA2118490.1"/>
    <property type="molecule type" value="Genomic_DNA"/>
</dbReference>
<dbReference type="Gene3D" id="2.102.10.10">
    <property type="entry name" value="Rieske [2Fe-2S] iron-sulphur domain"/>
    <property type="match status" value="1"/>
</dbReference>
<comment type="cofactor">
    <cofactor evidence="9">
        <name>[2Fe-2S] cluster</name>
        <dbReference type="ChEBI" id="CHEBI:190135"/>
    </cofactor>
</comment>
<feature type="compositionally biased region" description="Gly residues" evidence="10">
    <location>
        <begin position="48"/>
        <end position="68"/>
    </location>
</feature>
<evidence type="ECO:0000256" key="9">
    <source>
        <dbReference type="ARBA" id="ARBA00034078"/>
    </source>
</evidence>
<evidence type="ECO:0000259" key="11">
    <source>
        <dbReference type="PROSITE" id="PS51296"/>
    </source>
</evidence>
<proteinExistence type="predicted"/>
<evidence type="ECO:0000256" key="4">
    <source>
        <dbReference type="ARBA" id="ARBA00022723"/>
    </source>
</evidence>
<keyword evidence="5" id="KW-0408">Iron</keyword>
<dbReference type="InterPro" id="IPR005805">
    <property type="entry name" value="Rieske_Fe-S_prot_C"/>
</dbReference>
<dbReference type="InterPro" id="IPR014349">
    <property type="entry name" value="Rieske_Fe-S_prot"/>
</dbReference>
<sequence length="162" mass="15605">MTDTTKELSGDISSGGVSRRLALRGGVVAGVGVPLLVACGGSDDGDAGTDGTGDGGGSGSSEGSGGGPFATTSEIPEGGGAIFDDAGIVVTQPEAGEFKGFTNICTHRQCPVASVDAGAGTIDCNCHGSKYSIVDGSVVNGPATQPLAEKAITVDGDSISLA</sequence>
<evidence type="ECO:0000256" key="6">
    <source>
        <dbReference type="ARBA" id="ARBA00023014"/>
    </source>
</evidence>
<evidence type="ECO:0000256" key="8">
    <source>
        <dbReference type="ARBA" id="ARBA00029586"/>
    </source>
</evidence>
<keyword evidence="6" id="KW-0411">Iron-sulfur</keyword>
<evidence type="ECO:0000256" key="7">
    <source>
        <dbReference type="ARBA" id="ARBA00023157"/>
    </source>
</evidence>
<feature type="region of interest" description="Disordered" evidence="10">
    <location>
        <begin position="44"/>
        <end position="80"/>
    </location>
</feature>
<evidence type="ECO:0000256" key="10">
    <source>
        <dbReference type="SAM" id="MobiDB-lite"/>
    </source>
</evidence>
<dbReference type="InterPro" id="IPR017941">
    <property type="entry name" value="Rieske_2Fe-2S"/>
</dbReference>
<dbReference type="Proteomes" id="UP001500575">
    <property type="component" value="Unassembled WGS sequence"/>
</dbReference>
<organism evidence="12 13">
    <name type="scientific">Nocardioides bigeumensis</name>
    <dbReference type="NCBI Taxonomy" id="433657"/>
    <lineage>
        <taxon>Bacteria</taxon>
        <taxon>Bacillati</taxon>
        <taxon>Actinomycetota</taxon>
        <taxon>Actinomycetes</taxon>
        <taxon>Propionibacteriales</taxon>
        <taxon>Nocardioidaceae</taxon>
        <taxon>Nocardioides</taxon>
    </lineage>
</organism>
<accession>A0ABN2XVR4</accession>
<reference evidence="12 13" key="1">
    <citation type="journal article" date="2019" name="Int. J. Syst. Evol. Microbiol.">
        <title>The Global Catalogue of Microorganisms (GCM) 10K type strain sequencing project: providing services to taxonomists for standard genome sequencing and annotation.</title>
        <authorList>
            <consortium name="The Broad Institute Genomics Platform"/>
            <consortium name="The Broad Institute Genome Sequencing Center for Infectious Disease"/>
            <person name="Wu L."/>
            <person name="Ma J."/>
        </authorList>
    </citation>
    <scope>NUCLEOTIDE SEQUENCE [LARGE SCALE GENOMIC DNA]</scope>
    <source>
        <strain evidence="12 13">JCM 16021</strain>
    </source>
</reference>
<protein>
    <recommendedName>
        <fullName evidence="2">Cytochrome bc1 complex Rieske iron-sulfur subunit</fullName>
    </recommendedName>
    <alternativeName>
        <fullName evidence="8">Cytochrome bc1 reductase complex subunit QcrA</fullName>
    </alternativeName>
</protein>
<keyword evidence="4" id="KW-0479">Metal-binding</keyword>
<comment type="function">
    <text evidence="1">Iron-sulfur subunit of the cytochrome bc1 complex, an essential component of the respiratory electron transport chain required for ATP synthesis. The bc1 complex catalyzes the oxidation of menaquinol and the reduction of cytochrome c in the respiratory chain. The bc1 complex operates through a Q-cycle mechanism that couples electron transfer to generation of the proton gradient that drives ATP synthesis.</text>
</comment>
<evidence type="ECO:0000256" key="2">
    <source>
        <dbReference type="ARBA" id="ARBA00015816"/>
    </source>
</evidence>
<keyword evidence="7" id="KW-1015">Disulfide bond</keyword>
<keyword evidence="13" id="KW-1185">Reference proteome</keyword>
<feature type="domain" description="Rieske" evidence="11">
    <location>
        <begin position="67"/>
        <end position="161"/>
    </location>
</feature>
<dbReference type="CDD" id="cd03467">
    <property type="entry name" value="Rieske"/>
    <property type="match status" value="1"/>
</dbReference>
<evidence type="ECO:0000256" key="5">
    <source>
        <dbReference type="ARBA" id="ARBA00023004"/>
    </source>
</evidence>
<dbReference type="Pfam" id="PF00355">
    <property type="entry name" value="Rieske"/>
    <property type="match status" value="1"/>
</dbReference>
<dbReference type="PROSITE" id="PS51296">
    <property type="entry name" value="RIESKE"/>
    <property type="match status" value="1"/>
</dbReference>